<reference evidence="2" key="1">
    <citation type="submission" date="2009-09" db="EMBL/GenBank/DDBJ databases">
        <title>The complete genome of Kribbella flavida DSM 17836.</title>
        <authorList>
            <consortium name="US DOE Joint Genome Institute (JGI-PGF)"/>
            <person name="Lucas S."/>
            <person name="Copeland A."/>
            <person name="Lapidus A."/>
            <person name="Glavina del Rio T."/>
            <person name="Dalin E."/>
            <person name="Tice H."/>
            <person name="Bruce D."/>
            <person name="Goodwin L."/>
            <person name="Pitluck S."/>
            <person name="Kyrpides N."/>
            <person name="Mavromatis K."/>
            <person name="Ivanova N."/>
            <person name="Saunders E."/>
            <person name="Brettin T."/>
            <person name="Detter J.C."/>
            <person name="Han C."/>
            <person name="Larimer F."/>
            <person name="Land M."/>
            <person name="Hauser L."/>
            <person name="Markowitz V."/>
            <person name="Cheng J.-F."/>
            <person name="Hugenholtz P."/>
            <person name="Woyke T."/>
            <person name="Wu D."/>
            <person name="Pukall R."/>
            <person name="Klenk H.-P."/>
            <person name="Eisen J.A."/>
        </authorList>
    </citation>
    <scope>NUCLEOTIDE SEQUENCE [LARGE SCALE GENOMIC DNA]</scope>
    <source>
        <strain evidence="2">DSM 17836 / JCM 10339 / NBRC 14399</strain>
    </source>
</reference>
<evidence type="ECO:0000313" key="1">
    <source>
        <dbReference type="EMBL" id="ADB35612.1"/>
    </source>
</evidence>
<dbReference type="HOGENOM" id="CLU_1842510_0_0_11"/>
<name>D2PZP6_KRIFD</name>
<dbReference type="eggNOG" id="ENOG5033ECC">
    <property type="taxonomic scope" value="Bacteria"/>
</dbReference>
<protein>
    <submittedName>
        <fullName evidence="1">Uncharacterized protein</fullName>
    </submittedName>
</protein>
<evidence type="ECO:0000313" key="2">
    <source>
        <dbReference type="Proteomes" id="UP000007967"/>
    </source>
</evidence>
<dbReference type="AlphaFoldDB" id="D2PZP6"/>
<accession>D2PZP6</accession>
<organism evidence="1 2">
    <name type="scientific">Kribbella flavida (strain DSM 17836 / JCM 10339 / NBRC 14399)</name>
    <dbReference type="NCBI Taxonomy" id="479435"/>
    <lineage>
        <taxon>Bacteria</taxon>
        <taxon>Bacillati</taxon>
        <taxon>Actinomycetota</taxon>
        <taxon>Actinomycetes</taxon>
        <taxon>Propionibacteriales</taxon>
        <taxon>Kribbellaceae</taxon>
        <taxon>Kribbella</taxon>
    </lineage>
</organism>
<keyword evidence="2" id="KW-1185">Reference proteome</keyword>
<dbReference type="EMBL" id="CP001736">
    <property type="protein sequence ID" value="ADB35612.1"/>
    <property type="molecule type" value="Genomic_DNA"/>
</dbReference>
<sequence length="139" mass="14683">MLSGLLVASPAQATDGSVSARVYYPNTSGSGGEARAYLDFTGRSDVTVRNLTVRDICPGDGRPVRAVLVVLDTDGKRTTIPPYYSDRNGCGSDGTNFGTYSLGLSDGWRIKSISLKVCVYNSSGNLKCATSAGRDNPYT</sequence>
<proteinExistence type="predicted"/>
<dbReference type="KEGG" id="kfl:Kfla_6620"/>
<gene>
    <name evidence="1" type="ordered locus">Kfla_6620</name>
</gene>
<dbReference type="Proteomes" id="UP000007967">
    <property type="component" value="Chromosome"/>
</dbReference>
<reference evidence="1 2" key="2">
    <citation type="journal article" date="2010" name="Stand. Genomic Sci.">
        <title>Complete genome sequence of Kribbella flavida type strain (IFO 14399).</title>
        <authorList>
            <person name="Pukall R."/>
            <person name="Lapidus A."/>
            <person name="Glavina Del Rio T."/>
            <person name="Copeland A."/>
            <person name="Tice H."/>
            <person name="Cheng J.-F."/>
            <person name="Lucas S."/>
            <person name="Chen F."/>
            <person name="Nolan M."/>
            <person name="LaButti K."/>
            <person name="Pati A."/>
            <person name="Ivanova N."/>
            <person name="Mavrommatis K."/>
            <person name="Mikhailova N."/>
            <person name="Pitluck S."/>
            <person name="Bruce D."/>
            <person name="Goodwin L."/>
            <person name="Land M."/>
            <person name="Hauser L."/>
            <person name="Chang Y.-J."/>
            <person name="Jeffries C.D."/>
            <person name="Chen A."/>
            <person name="Palaniappan K."/>
            <person name="Chain P."/>
            <person name="Rohde M."/>
            <person name="Goeker M."/>
            <person name="Bristow J."/>
            <person name="Eisen J.A."/>
            <person name="Markowitz V."/>
            <person name="Hugenholtz P."/>
            <person name="Kyrpides N.C."/>
            <person name="Klenk H.-P."/>
            <person name="Brettin T."/>
        </authorList>
    </citation>
    <scope>NUCLEOTIDE SEQUENCE [LARGE SCALE GENOMIC DNA]</scope>
    <source>
        <strain evidence="2">DSM 17836 / JCM 10339 / NBRC 14399</strain>
    </source>
</reference>